<sequence>MFLYQFIFFWLLLVIWLILALAAIVLLIFGLFLRRNFFKEKLGHLLLRSLLVLGLVNIILALLI</sequence>
<evidence type="ECO:0000313" key="3">
    <source>
        <dbReference type="Proteomes" id="UP000070096"/>
    </source>
</evidence>
<keyword evidence="1" id="KW-0472">Membrane</keyword>
<name>A0A139N577_STRGN</name>
<feature type="transmembrane region" description="Helical" evidence="1">
    <location>
        <begin position="6"/>
        <end position="33"/>
    </location>
</feature>
<protein>
    <submittedName>
        <fullName evidence="2">Uncharacterized protein</fullName>
    </submittedName>
</protein>
<reference evidence="2 3" key="1">
    <citation type="submission" date="2016-01" db="EMBL/GenBank/DDBJ databases">
        <title>Highly variable Streptococcus oralis are common among viridans streptococci isolated from primates.</title>
        <authorList>
            <person name="Denapaite D."/>
            <person name="Rieger M."/>
            <person name="Koendgen S."/>
            <person name="Brueckner R."/>
            <person name="Ochigava I."/>
            <person name="Kappeler P."/>
            <person name="Maetz-Rensing K."/>
            <person name="Leendertz F."/>
            <person name="Hakenbeck R."/>
        </authorList>
    </citation>
    <scope>NUCLEOTIDE SEQUENCE [LARGE SCALE GENOMIC DNA]</scope>
    <source>
        <strain evidence="2 3">DD07</strain>
    </source>
</reference>
<proteinExistence type="predicted"/>
<accession>A0A139N577</accession>
<organism evidence="2 3">
    <name type="scientific">Streptococcus gordonii</name>
    <dbReference type="NCBI Taxonomy" id="1302"/>
    <lineage>
        <taxon>Bacteria</taxon>
        <taxon>Bacillati</taxon>
        <taxon>Bacillota</taxon>
        <taxon>Bacilli</taxon>
        <taxon>Lactobacillales</taxon>
        <taxon>Streptococcaceae</taxon>
        <taxon>Streptococcus</taxon>
    </lineage>
</organism>
<keyword evidence="1" id="KW-1133">Transmembrane helix</keyword>
<feature type="transmembrane region" description="Helical" evidence="1">
    <location>
        <begin position="45"/>
        <end position="63"/>
    </location>
</feature>
<comment type="caution">
    <text evidence="2">The sequence shown here is derived from an EMBL/GenBank/DDBJ whole genome shotgun (WGS) entry which is preliminary data.</text>
</comment>
<evidence type="ECO:0000313" key="2">
    <source>
        <dbReference type="EMBL" id="KXT71175.1"/>
    </source>
</evidence>
<gene>
    <name evidence="2" type="ORF">SGODD07_01375</name>
</gene>
<dbReference type="EMBL" id="LQRC01000198">
    <property type="protein sequence ID" value="KXT71175.1"/>
    <property type="molecule type" value="Genomic_DNA"/>
</dbReference>
<evidence type="ECO:0000256" key="1">
    <source>
        <dbReference type="SAM" id="Phobius"/>
    </source>
</evidence>
<dbReference type="PATRIC" id="fig|1302.21.peg.1538"/>
<keyword evidence="1" id="KW-0812">Transmembrane</keyword>
<dbReference type="AlphaFoldDB" id="A0A139N577"/>
<dbReference type="Proteomes" id="UP000070096">
    <property type="component" value="Unassembled WGS sequence"/>
</dbReference>